<dbReference type="AlphaFoldDB" id="A0A1B1TE53"/>
<accession>A0A1B1TE53</accession>
<dbReference type="PANTHER" id="PTHR39434">
    <property type="match status" value="1"/>
</dbReference>
<protein>
    <submittedName>
        <fullName evidence="2">Putative glyoxalase/bleomycin resistance protein / dihydroxybiphenyl dioxygenase</fullName>
    </submittedName>
</protein>
<dbReference type="GO" id="GO:0051213">
    <property type="term" value="F:dioxygenase activity"/>
    <property type="evidence" value="ECO:0007669"/>
    <property type="project" value="UniProtKB-KW"/>
</dbReference>
<dbReference type="EMBL" id="KP211893">
    <property type="protein sequence ID" value="ANV80567.1"/>
    <property type="molecule type" value="Genomic_DNA"/>
</dbReference>
<dbReference type="InterPro" id="IPR037523">
    <property type="entry name" value="VOC_core"/>
</dbReference>
<proteinExistence type="predicted"/>
<keyword evidence="2" id="KW-0223">Dioxygenase</keyword>
<dbReference type="Gene3D" id="3.10.180.10">
    <property type="entry name" value="2,3-Dihydroxybiphenyl 1,2-Dioxygenase, domain 1"/>
    <property type="match status" value="1"/>
</dbReference>
<dbReference type="SUPFAM" id="SSF54593">
    <property type="entry name" value="Glyoxalase/Bleomycin resistance protein/Dihydroxybiphenyl dioxygenase"/>
    <property type="match status" value="1"/>
</dbReference>
<dbReference type="InterPro" id="IPR004360">
    <property type="entry name" value="Glyas_Fos-R_dOase_dom"/>
</dbReference>
<name>A0A1B1TE53_9ARCH</name>
<dbReference type="PANTHER" id="PTHR39434:SF1">
    <property type="entry name" value="VOC DOMAIN-CONTAINING PROTEIN"/>
    <property type="match status" value="1"/>
</dbReference>
<dbReference type="Pfam" id="PF00903">
    <property type="entry name" value="Glyoxalase"/>
    <property type="match status" value="1"/>
</dbReference>
<evidence type="ECO:0000313" key="2">
    <source>
        <dbReference type="EMBL" id="ANV80567.1"/>
    </source>
</evidence>
<dbReference type="PROSITE" id="PS51819">
    <property type="entry name" value="VOC"/>
    <property type="match status" value="1"/>
</dbReference>
<reference evidence="2" key="1">
    <citation type="submission" date="2014-11" db="EMBL/GenBank/DDBJ databases">
        <authorList>
            <person name="Zhu J."/>
            <person name="Qi W."/>
            <person name="Song R."/>
        </authorList>
    </citation>
    <scope>NUCLEOTIDE SEQUENCE</scope>
</reference>
<evidence type="ECO:0000259" key="1">
    <source>
        <dbReference type="PROSITE" id="PS51819"/>
    </source>
</evidence>
<dbReference type="InterPro" id="IPR029068">
    <property type="entry name" value="Glyas_Bleomycin-R_OHBP_Dase"/>
</dbReference>
<keyword evidence="2" id="KW-0560">Oxidoreductase</keyword>
<organism evidence="2">
    <name type="scientific">uncultured Poseidoniia archaeon</name>
    <dbReference type="NCBI Taxonomy" id="1697135"/>
    <lineage>
        <taxon>Archaea</taxon>
        <taxon>Methanobacteriati</taxon>
        <taxon>Thermoplasmatota</taxon>
        <taxon>Candidatus Poseidoniia</taxon>
        <taxon>environmental samples</taxon>
    </lineage>
</organism>
<reference evidence="2" key="2">
    <citation type="journal article" date="2015" name="ISME J.">
        <title>A new class of marine Euryarchaeota group II from the Mediterranean deep chlorophyll maximum.</title>
        <authorList>
            <person name="Martin-Cuadrado A.B."/>
            <person name="Garcia-Heredia I."/>
            <person name="Molto A.G."/>
            <person name="Lopez-Ubeda R."/>
            <person name="Kimes N."/>
            <person name="Lopez-Garcia P."/>
            <person name="Moreira D."/>
            <person name="Rodriguez-Valera F."/>
        </authorList>
    </citation>
    <scope>NUCLEOTIDE SEQUENCE</scope>
</reference>
<sequence length="151" mass="17015">MRPFHLAFPVLDLDDAEEFYVKVIGCSIGRRTPNSINFNFHGHQIVAHLVESIRGSSADGQVDGKKVPPFHFGLVMEWDDWNHFRDVLIQKNISFRIKPHIRYPGKVGEQATMFIDDPSGNALEFKSFRDDKNLFATSKGGENEIGGGVLD</sequence>
<feature type="domain" description="VOC" evidence="1">
    <location>
        <begin position="2"/>
        <end position="128"/>
    </location>
</feature>